<proteinExistence type="predicted"/>
<evidence type="ECO:0000313" key="1">
    <source>
        <dbReference type="EMBL" id="EFU67452.1"/>
    </source>
</evidence>
<accession>E6KY98</accession>
<comment type="caution">
    <text evidence="1">The sequence shown here is derived from an EMBL/GenBank/DDBJ whole genome shotgun (WGS) entry which is preliminary data.</text>
</comment>
<organism evidence="1 2">
    <name type="scientific">Aggregatibacter segnis ATCC 33393</name>
    <dbReference type="NCBI Taxonomy" id="888057"/>
    <lineage>
        <taxon>Bacteria</taxon>
        <taxon>Pseudomonadati</taxon>
        <taxon>Pseudomonadota</taxon>
        <taxon>Gammaproteobacteria</taxon>
        <taxon>Pasteurellales</taxon>
        <taxon>Pasteurellaceae</taxon>
        <taxon>Aggregatibacter</taxon>
    </lineage>
</organism>
<dbReference type="HOGENOM" id="CLU_2165602_0_0_6"/>
<protein>
    <submittedName>
        <fullName evidence="1">Uncharacterized protein</fullName>
    </submittedName>
</protein>
<dbReference type="Proteomes" id="UP000032871">
    <property type="component" value="Unassembled WGS sequence"/>
</dbReference>
<reference evidence="1 2" key="1">
    <citation type="submission" date="2010-12" db="EMBL/GenBank/DDBJ databases">
        <authorList>
            <person name="Muzny D."/>
            <person name="Qin X."/>
            <person name="Deng J."/>
            <person name="Jiang H."/>
            <person name="Liu Y."/>
            <person name="Qu J."/>
            <person name="Song X.-Z."/>
            <person name="Zhang L."/>
            <person name="Thornton R."/>
            <person name="Coyle M."/>
            <person name="Francisco L."/>
            <person name="Jackson L."/>
            <person name="Javaid M."/>
            <person name="Korchina V."/>
            <person name="Kovar C."/>
            <person name="Mata R."/>
            <person name="Mathew T."/>
            <person name="Ngo R."/>
            <person name="Nguyen L."/>
            <person name="Nguyen N."/>
            <person name="Okwuonu G."/>
            <person name="Ongeri F."/>
            <person name="Pham C."/>
            <person name="Simmons D."/>
            <person name="Wilczek-Boney K."/>
            <person name="Hale W."/>
            <person name="Jakkamsetti A."/>
            <person name="Pham P."/>
            <person name="Ruth R."/>
            <person name="San Lucas F."/>
            <person name="Warren J."/>
            <person name="Zhang J."/>
            <person name="Zhao Z."/>
            <person name="Zhou C."/>
            <person name="Zhu D."/>
            <person name="Lee S."/>
            <person name="Bess C."/>
            <person name="Blankenburg K."/>
            <person name="Forbes L."/>
            <person name="Fu Q."/>
            <person name="Gubbala S."/>
            <person name="Hirani K."/>
            <person name="Jayaseelan J.C."/>
            <person name="Lara F."/>
            <person name="Munidasa M."/>
            <person name="Palculict T."/>
            <person name="Patil S."/>
            <person name="Pu L.-L."/>
            <person name="Saada N."/>
            <person name="Tang L."/>
            <person name="Weissenberger G."/>
            <person name="Zhu Y."/>
            <person name="Hemphill L."/>
            <person name="Shang Y."/>
            <person name="Youmans B."/>
            <person name="Ayvaz T."/>
            <person name="Ross M."/>
            <person name="Santibanez J."/>
            <person name="Aqrawi P."/>
            <person name="Gross S."/>
            <person name="Joshi V."/>
            <person name="Fowler G."/>
            <person name="Nazareth L."/>
            <person name="Reid J."/>
            <person name="Worley K."/>
            <person name="Petrosino J."/>
            <person name="Highlander S."/>
            <person name="Gibbs R."/>
        </authorList>
    </citation>
    <scope>NUCLEOTIDE SEQUENCE [LARGE SCALE GENOMIC DNA]</scope>
    <source>
        <strain evidence="1 2">ATCC 33393</strain>
    </source>
</reference>
<sequence>MEQIDLEIVRGDDDGWAFDVSDDDGIVDLDGYRIDLHIKPAKGEVIKLSSTTGEIKIKGNIIYVSVSHDKTENVKWQSAQWDLQLTDNDKKVRTICGGEFTLIPDVTVVD</sequence>
<dbReference type="EMBL" id="AEPS01000007">
    <property type="protein sequence ID" value="EFU67452.1"/>
    <property type="molecule type" value="Genomic_DNA"/>
</dbReference>
<keyword evidence="2" id="KW-1185">Reference proteome</keyword>
<name>E6KY98_9PAST</name>
<dbReference type="AlphaFoldDB" id="E6KY98"/>
<evidence type="ECO:0000313" key="2">
    <source>
        <dbReference type="Proteomes" id="UP000032871"/>
    </source>
</evidence>
<dbReference type="RefSeq" id="WP_006718584.1">
    <property type="nucleotide sequence ID" value="NZ_GL622200.1"/>
</dbReference>
<dbReference type="GeneID" id="60800868"/>
<gene>
    <name evidence="1" type="ORF">HMPREF9064_1130</name>
</gene>